<evidence type="ECO:0000256" key="7">
    <source>
        <dbReference type="ARBA" id="ARBA00023136"/>
    </source>
</evidence>
<comment type="similarity">
    <text evidence="2 8">Belongs to the 4-toluene sulfonate uptake permease (TSUP) (TC 2.A.102) family.</text>
</comment>
<feature type="transmembrane region" description="Helical" evidence="8">
    <location>
        <begin position="84"/>
        <end position="104"/>
    </location>
</feature>
<evidence type="ECO:0000256" key="2">
    <source>
        <dbReference type="ARBA" id="ARBA00009142"/>
    </source>
</evidence>
<evidence type="ECO:0000313" key="9">
    <source>
        <dbReference type="EMBL" id="MBB4735232.1"/>
    </source>
</evidence>
<feature type="transmembrane region" description="Helical" evidence="8">
    <location>
        <begin position="234"/>
        <end position="255"/>
    </location>
</feature>
<evidence type="ECO:0000256" key="8">
    <source>
        <dbReference type="RuleBase" id="RU363041"/>
    </source>
</evidence>
<keyword evidence="4 8" id="KW-1003">Cell membrane</keyword>
<feature type="transmembrane region" description="Helical" evidence="8">
    <location>
        <begin position="210"/>
        <end position="227"/>
    </location>
</feature>
<feature type="transmembrane region" description="Helical" evidence="8">
    <location>
        <begin position="12"/>
        <end position="34"/>
    </location>
</feature>
<protein>
    <recommendedName>
        <fullName evidence="8">Probable membrane transporter protein</fullName>
    </recommendedName>
</protein>
<dbReference type="PANTHER" id="PTHR30269:SF0">
    <property type="entry name" value="MEMBRANE TRANSPORTER PROTEIN YFCA-RELATED"/>
    <property type="match status" value="1"/>
</dbReference>
<evidence type="ECO:0000256" key="3">
    <source>
        <dbReference type="ARBA" id="ARBA00022448"/>
    </source>
</evidence>
<dbReference type="Pfam" id="PF01925">
    <property type="entry name" value="TauE"/>
    <property type="match status" value="1"/>
</dbReference>
<evidence type="ECO:0000256" key="1">
    <source>
        <dbReference type="ARBA" id="ARBA00004651"/>
    </source>
</evidence>
<accession>A0A7W7GN99</accession>
<feature type="transmembrane region" description="Helical" evidence="8">
    <location>
        <begin position="167"/>
        <end position="198"/>
    </location>
</feature>
<dbReference type="GO" id="GO:0005886">
    <property type="term" value="C:plasma membrane"/>
    <property type="evidence" value="ECO:0007669"/>
    <property type="project" value="UniProtKB-SubCell"/>
</dbReference>
<dbReference type="PANTHER" id="PTHR30269">
    <property type="entry name" value="TRANSMEMBRANE PROTEIN YFCA"/>
    <property type="match status" value="1"/>
</dbReference>
<dbReference type="EMBL" id="JACHNA010000001">
    <property type="protein sequence ID" value="MBB4735232.1"/>
    <property type="molecule type" value="Genomic_DNA"/>
</dbReference>
<dbReference type="InterPro" id="IPR052017">
    <property type="entry name" value="TSUP"/>
</dbReference>
<reference evidence="9 10" key="1">
    <citation type="submission" date="2020-08" db="EMBL/GenBank/DDBJ databases">
        <title>Sequencing the genomes of 1000 actinobacteria strains.</title>
        <authorList>
            <person name="Klenk H.-P."/>
        </authorList>
    </citation>
    <scope>NUCLEOTIDE SEQUENCE [LARGE SCALE GENOMIC DNA]</scope>
    <source>
        <strain evidence="9 10">DSM 23974</strain>
    </source>
</reference>
<proteinExistence type="inferred from homology"/>
<dbReference type="RefSeq" id="WP_184241146.1">
    <property type="nucleotide sequence ID" value="NZ_JACHNA010000001.1"/>
</dbReference>
<evidence type="ECO:0000256" key="4">
    <source>
        <dbReference type="ARBA" id="ARBA00022475"/>
    </source>
</evidence>
<feature type="transmembrane region" description="Helical" evidence="8">
    <location>
        <begin position="54"/>
        <end position="72"/>
    </location>
</feature>
<dbReference type="Proteomes" id="UP000540191">
    <property type="component" value="Unassembled WGS sequence"/>
</dbReference>
<keyword evidence="10" id="KW-1185">Reference proteome</keyword>
<evidence type="ECO:0000256" key="6">
    <source>
        <dbReference type="ARBA" id="ARBA00022989"/>
    </source>
</evidence>
<comment type="subcellular location">
    <subcellularLocation>
        <location evidence="1 8">Cell membrane</location>
        <topology evidence="1 8">Multi-pass membrane protein</topology>
    </subcellularLocation>
</comment>
<comment type="caution">
    <text evidence="9">The sequence shown here is derived from an EMBL/GenBank/DDBJ whole genome shotgun (WGS) entry which is preliminary data.</text>
</comment>
<sequence length="286" mass="29235">MTELLTTDVLGLEAWQVLLVLLAGFWAGTINSVIGSGTLVTFPVLVGVGFPPVTAQISNAMGLVAAGFSGVFGYRRELSQARAVVPALTSASLLGGLAGAGLLIVLPPEVFGVVAPVLIVVALAFVVLQPRLQAWVRSRSARADAGEAAARETVGADVPRGPVTGTLWVLVFLAGVYGGYFVAAQGVLLMGILGVFLLGGTLVHANAVKTWLSLSVNLVAAASYLLFASDRIDWTAVALIAASSLVGGSVGARIGRRISPTVLRVVIVVVGLAGLVSMVLRQVNGS</sequence>
<keyword evidence="7 8" id="KW-0472">Membrane</keyword>
<evidence type="ECO:0000256" key="5">
    <source>
        <dbReference type="ARBA" id="ARBA00022692"/>
    </source>
</evidence>
<dbReference type="AlphaFoldDB" id="A0A7W7GN99"/>
<name>A0A7W7GN99_9MICC</name>
<keyword evidence="5 8" id="KW-0812">Transmembrane</keyword>
<feature type="transmembrane region" description="Helical" evidence="8">
    <location>
        <begin position="261"/>
        <end position="280"/>
    </location>
</feature>
<keyword evidence="3" id="KW-0813">Transport</keyword>
<organism evidence="9 10">
    <name type="scientific">Micrococcus cohnii</name>
    <dbReference type="NCBI Taxonomy" id="993416"/>
    <lineage>
        <taxon>Bacteria</taxon>
        <taxon>Bacillati</taxon>
        <taxon>Actinomycetota</taxon>
        <taxon>Actinomycetes</taxon>
        <taxon>Micrococcales</taxon>
        <taxon>Micrococcaceae</taxon>
        <taxon>Micrococcus</taxon>
    </lineage>
</organism>
<evidence type="ECO:0000313" key="10">
    <source>
        <dbReference type="Proteomes" id="UP000540191"/>
    </source>
</evidence>
<dbReference type="InterPro" id="IPR002781">
    <property type="entry name" value="TM_pro_TauE-like"/>
</dbReference>
<keyword evidence="6 8" id="KW-1133">Transmembrane helix</keyword>
<feature type="transmembrane region" description="Helical" evidence="8">
    <location>
        <begin position="110"/>
        <end position="128"/>
    </location>
</feature>
<gene>
    <name evidence="9" type="ORF">HDA30_000740</name>
</gene>